<reference evidence="4 5" key="1">
    <citation type="submission" date="2020-08" db="EMBL/GenBank/DDBJ databases">
        <authorList>
            <person name="Seo M.-J."/>
        </authorList>
    </citation>
    <scope>NUCLEOTIDE SEQUENCE [LARGE SCALE GENOMIC DNA]</scope>
    <source>
        <strain evidence="4 5">MBLA0160</strain>
    </source>
</reference>
<dbReference type="Pfam" id="PF02517">
    <property type="entry name" value="Rce1-like"/>
    <property type="match status" value="1"/>
</dbReference>
<keyword evidence="2" id="KW-1133">Transmembrane helix</keyword>
<organism evidence="4 5">
    <name type="scientific">Halobellus ruber</name>
    <dbReference type="NCBI Taxonomy" id="2761102"/>
    <lineage>
        <taxon>Archaea</taxon>
        <taxon>Methanobacteriati</taxon>
        <taxon>Methanobacteriota</taxon>
        <taxon>Stenosarchaea group</taxon>
        <taxon>Halobacteria</taxon>
        <taxon>Halobacteriales</taxon>
        <taxon>Haloferacaceae</taxon>
        <taxon>Halobellus</taxon>
    </lineage>
</organism>
<evidence type="ECO:0000313" key="5">
    <source>
        <dbReference type="Proteomes" id="UP000546257"/>
    </source>
</evidence>
<feature type="compositionally biased region" description="Basic and acidic residues" evidence="1">
    <location>
        <begin position="49"/>
        <end position="71"/>
    </location>
</feature>
<feature type="compositionally biased region" description="Basic and acidic residues" evidence="1">
    <location>
        <begin position="105"/>
        <end position="117"/>
    </location>
</feature>
<accession>A0A7J9SIC3</accession>
<name>A0A7J9SIC3_9EURY</name>
<evidence type="ECO:0000313" key="4">
    <source>
        <dbReference type="EMBL" id="MBB6645879.1"/>
    </source>
</evidence>
<comment type="caution">
    <text evidence="4">The sequence shown here is derived from an EMBL/GenBank/DDBJ whole genome shotgun (WGS) entry which is preliminary data.</text>
</comment>
<sequence>MPEWATFVGFAAVVTSGLLVLSHASRGVIDDGSEAPDRTDSAVGPEGPKFGRPDADRSDTSGDGLDTDRPVSGDANRAPPSRVPGPDGRSEAIGADAPDATPAVDRADTDPRSERVVLPKSGVTYRPSDARSGSRAADDADPLSTPSLLANVAVSQGLFGALLLVGAWYAEIPAWAFGVGSGTTGLPAVATGVGLGVALYVANEAGAAIGARFGFDVGDGQRLRGALAPDTSLGWVLLLLVVLPVIAGFEEVLFRGALIGVAAAGYDVSPWLLAVVASGAFALGHGAQGRLGVVVTGALGFVLAAAFVVSGSLLVVIVAHYLVNALEFVVHEGLGAAWPPDSA</sequence>
<gene>
    <name evidence="4" type="ORF">H5V44_06185</name>
</gene>
<feature type="transmembrane region" description="Helical" evidence="2">
    <location>
        <begin position="269"/>
        <end position="287"/>
    </location>
</feature>
<keyword evidence="2" id="KW-0472">Membrane</keyword>
<feature type="compositionally biased region" description="Low complexity" evidence="1">
    <location>
        <begin position="126"/>
        <end position="135"/>
    </location>
</feature>
<dbReference type="GO" id="GO:0008237">
    <property type="term" value="F:metallopeptidase activity"/>
    <property type="evidence" value="ECO:0007669"/>
    <property type="project" value="UniProtKB-KW"/>
</dbReference>
<feature type="region of interest" description="Disordered" evidence="1">
    <location>
        <begin position="28"/>
        <end position="142"/>
    </location>
</feature>
<evidence type="ECO:0000259" key="3">
    <source>
        <dbReference type="Pfam" id="PF02517"/>
    </source>
</evidence>
<evidence type="ECO:0000256" key="2">
    <source>
        <dbReference type="SAM" id="Phobius"/>
    </source>
</evidence>
<evidence type="ECO:0000256" key="1">
    <source>
        <dbReference type="SAM" id="MobiDB-lite"/>
    </source>
</evidence>
<keyword evidence="5" id="KW-1185">Reference proteome</keyword>
<keyword evidence="4" id="KW-0482">Metalloprotease</keyword>
<dbReference type="GO" id="GO:0080120">
    <property type="term" value="P:CAAX-box protein maturation"/>
    <property type="evidence" value="ECO:0007669"/>
    <property type="project" value="UniProtKB-ARBA"/>
</dbReference>
<dbReference type="EMBL" id="JACKXD010000002">
    <property type="protein sequence ID" value="MBB6645879.1"/>
    <property type="molecule type" value="Genomic_DNA"/>
</dbReference>
<feature type="transmembrane region" description="Helical" evidence="2">
    <location>
        <begin position="175"/>
        <end position="202"/>
    </location>
</feature>
<feature type="transmembrane region" description="Helical" evidence="2">
    <location>
        <begin position="232"/>
        <end position="249"/>
    </location>
</feature>
<dbReference type="GO" id="GO:0004175">
    <property type="term" value="F:endopeptidase activity"/>
    <property type="evidence" value="ECO:0007669"/>
    <property type="project" value="UniProtKB-ARBA"/>
</dbReference>
<feature type="domain" description="CAAX prenyl protease 2/Lysostaphin resistance protein A-like" evidence="3">
    <location>
        <begin position="235"/>
        <end position="326"/>
    </location>
</feature>
<dbReference type="AlphaFoldDB" id="A0A7J9SIC3"/>
<feature type="transmembrane region" description="Helical" evidence="2">
    <location>
        <begin position="299"/>
        <end position="323"/>
    </location>
</feature>
<dbReference type="GO" id="GO:0006508">
    <property type="term" value="P:proteolysis"/>
    <property type="evidence" value="ECO:0007669"/>
    <property type="project" value="UniProtKB-KW"/>
</dbReference>
<keyword evidence="4" id="KW-0378">Hydrolase</keyword>
<proteinExistence type="predicted"/>
<feature type="transmembrane region" description="Helical" evidence="2">
    <location>
        <begin position="148"/>
        <end position="169"/>
    </location>
</feature>
<feature type="transmembrane region" description="Helical" evidence="2">
    <location>
        <begin position="6"/>
        <end position="24"/>
    </location>
</feature>
<dbReference type="RefSeq" id="WP_185192244.1">
    <property type="nucleotide sequence ID" value="NZ_JACKXD010000002.1"/>
</dbReference>
<keyword evidence="2" id="KW-0812">Transmembrane</keyword>
<dbReference type="InterPro" id="IPR003675">
    <property type="entry name" value="Rce1/LyrA-like_dom"/>
</dbReference>
<keyword evidence="4" id="KW-0645">Protease</keyword>
<dbReference type="Proteomes" id="UP000546257">
    <property type="component" value="Unassembled WGS sequence"/>
</dbReference>
<protein>
    <submittedName>
        <fullName evidence="4">CPBP family intramembrane metalloprotease</fullName>
    </submittedName>
</protein>